<accession>A0A9Q0DD54</accession>
<feature type="compositionally biased region" description="Basic residues" evidence="1">
    <location>
        <begin position="1"/>
        <end position="15"/>
    </location>
</feature>
<proteinExistence type="predicted"/>
<evidence type="ECO:0000256" key="1">
    <source>
        <dbReference type="SAM" id="MobiDB-lite"/>
    </source>
</evidence>
<comment type="caution">
    <text evidence="2">The sequence shown here is derived from an EMBL/GenBank/DDBJ whole genome shotgun (WGS) entry which is preliminary data.</text>
</comment>
<evidence type="ECO:0000313" key="2">
    <source>
        <dbReference type="EMBL" id="KAJ3586298.1"/>
    </source>
</evidence>
<protein>
    <submittedName>
        <fullName evidence="2">Uncharacterized protein</fullName>
    </submittedName>
</protein>
<dbReference type="EMBL" id="JANIIK010000117">
    <property type="protein sequence ID" value="KAJ3586298.1"/>
    <property type="molecule type" value="Genomic_DNA"/>
</dbReference>
<evidence type="ECO:0000313" key="3">
    <source>
        <dbReference type="Proteomes" id="UP001148018"/>
    </source>
</evidence>
<organism evidence="2 3">
    <name type="scientific">Muraenolepis orangiensis</name>
    <name type="common">Patagonian moray cod</name>
    <dbReference type="NCBI Taxonomy" id="630683"/>
    <lineage>
        <taxon>Eukaryota</taxon>
        <taxon>Metazoa</taxon>
        <taxon>Chordata</taxon>
        <taxon>Craniata</taxon>
        <taxon>Vertebrata</taxon>
        <taxon>Euteleostomi</taxon>
        <taxon>Actinopterygii</taxon>
        <taxon>Neopterygii</taxon>
        <taxon>Teleostei</taxon>
        <taxon>Neoteleostei</taxon>
        <taxon>Acanthomorphata</taxon>
        <taxon>Zeiogadaria</taxon>
        <taxon>Gadariae</taxon>
        <taxon>Gadiformes</taxon>
        <taxon>Muraenolepidoidei</taxon>
        <taxon>Muraenolepididae</taxon>
        <taxon>Muraenolepis</taxon>
    </lineage>
</organism>
<gene>
    <name evidence="2" type="ORF">NHX12_012698</name>
</gene>
<dbReference type="Proteomes" id="UP001148018">
    <property type="component" value="Unassembled WGS sequence"/>
</dbReference>
<name>A0A9Q0DD54_9TELE</name>
<feature type="non-terminal residue" evidence="2">
    <location>
        <position position="87"/>
    </location>
</feature>
<dbReference type="AlphaFoldDB" id="A0A9Q0DD54"/>
<keyword evidence="3" id="KW-1185">Reference proteome</keyword>
<feature type="non-terminal residue" evidence="2">
    <location>
        <position position="1"/>
    </location>
</feature>
<reference evidence="2" key="1">
    <citation type="submission" date="2022-07" db="EMBL/GenBank/DDBJ databases">
        <title>Chromosome-level genome of Muraenolepis orangiensis.</title>
        <authorList>
            <person name="Kim J."/>
        </authorList>
    </citation>
    <scope>NUCLEOTIDE SEQUENCE</scope>
    <source>
        <strain evidence="2">KU_S4_2022</strain>
        <tissue evidence="2">Muscle</tissue>
    </source>
</reference>
<sequence length="87" mass="9541">RSRGRPKGSKNKGAVKAKLSLSPRPGGQRTGVACVQFLSAFQIMANELSALFPSVPRQLRATATCRLPRRRRLLHPQVPNAVDGPRR</sequence>
<feature type="region of interest" description="Disordered" evidence="1">
    <location>
        <begin position="1"/>
        <end position="29"/>
    </location>
</feature>